<sequence length="112" mass="12167">MPNTMQVSLVAADREVWSGEATVVNARTLAGEIGIMANHQPIMSVLAPGQVDVRTVDDGHWVAAVDGGFISVANNQVRLLCEYAELSHESDYEEAKRLLDERKARDESSAQG</sequence>
<dbReference type="Proteomes" id="UP000640489">
    <property type="component" value="Unassembled WGS sequence"/>
</dbReference>
<organism evidence="11 12">
    <name type="scientific">Nocardioides islandensis</name>
    <dbReference type="NCBI Taxonomy" id="433663"/>
    <lineage>
        <taxon>Bacteria</taxon>
        <taxon>Bacillati</taxon>
        <taxon>Actinomycetota</taxon>
        <taxon>Actinomycetes</taxon>
        <taxon>Propionibacteriales</taxon>
        <taxon>Nocardioidaceae</taxon>
        <taxon>Nocardioides</taxon>
    </lineage>
</organism>
<dbReference type="PANTHER" id="PTHR13822">
    <property type="entry name" value="ATP SYNTHASE DELTA/EPSILON CHAIN"/>
    <property type="match status" value="1"/>
</dbReference>
<keyword evidence="8" id="KW-1003">Cell membrane</keyword>
<dbReference type="SUPFAM" id="SSF51344">
    <property type="entry name" value="Epsilon subunit of F1F0-ATP synthase N-terminal domain"/>
    <property type="match status" value="1"/>
</dbReference>
<feature type="domain" description="ATP synthase F1 complex delta/epsilon subunit N-terminal" evidence="10">
    <location>
        <begin position="5"/>
        <end position="83"/>
    </location>
</feature>
<evidence type="ECO:0000256" key="9">
    <source>
        <dbReference type="RuleBase" id="RU003656"/>
    </source>
</evidence>
<dbReference type="EMBL" id="JADKPN010000012">
    <property type="protein sequence ID" value="MBF4764977.1"/>
    <property type="molecule type" value="Genomic_DNA"/>
</dbReference>
<evidence type="ECO:0000256" key="6">
    <source>
        <dbReference type="ARBA" id="ARBA00023196"/>
    </source>
</evidence>
<protein>
    <recommendedName>
        <fullName evidence="8">ATP synthase epsilon chain</fullName>
    </recommendedName>
    <alternativeName>
        <fullName evidence="8">ATP synthase F1 sector epsilon subunit</fullName>
    </alternativeName>
    <alternativeName>
        <fullName evidence="8">F-ATPase epsilon subunit</fullName>
    </alternativeName>
</protein>
<keyword evidence="12" id="KW-1185">Reference proteome</keyword>
<keyword evidence="7 8" id="KW-0066">ATP synthesis</keyword>
<evidence type="ECO:0000256" key="5">
    <source>
        <dbReference type="ARBA" id="ARBA00023136"/>
    </source>
</evidence>
<dbReference type="PANTHER" id="PTHR13822:SF10">
    <property type="entry name" value="ATP SYNTHASE EPSILON CHAIN, CHLOROPLASTIC"/>
    <property type="match status" value="1"/>
</dbReference>
<comment type="similarity">
    <text evidence="2 8 9">Belongs to the ATPase epsilon chain family.</text>
</comment>
<evidence type="ECO:0000256" key="4">
    <source>
        <dbReference type="ARBA" id="ARBA00023065"/>
    </source>
</evidence>
<keyword evidence="4 8" id="KW-0406">Ion transport</keyword>
<keyword evidence="8" id="KW-0375">Hydrogen ion transport</keyword>
<dbReference type="InterPro" id="IPR036771">
    <property type="entry name" value="ATPsynth_dsu/esu_N"/>
</dbReference>
<name>A0A930VI70_9ACTN</name>
<dbReference type="InterPro" id="IPR001469">
    <property type="entry name" value="ATP_synth_F1_dsu/esu"/>
</dbReference>
<dbReference type="Pfam" id="PF02823">
    <property type="entry name" value="ATP-synt_DE_N"/>
    <property type="match status" value="1"/>
</dbReference>
<comment type="caution">
    <text evidence="11">The sequence shown here is derived from an EMBL/GenBank/DDBJ whole genome shotgun (WGS) entry which is preliminary data.</text>
</comment>
<dbReference type="AlphaFoldDB" id="A0A930VI70"/>
<evidence type="ECO:0000259" key="10">
    <source>
        <dbReference type="Pfam" id="PF02823"/>
    </source>
</evidence>
<proteinExistence type="inferred from homology"/>
<evidence type="ECO:0000256" key="2">
    <source>
        <dbReference type="ARBA" id="ARBA00005712"/>
    </source>
</evidence>
<reference evidence="11" key="1">
    <citation type="submission" date="2020-11" db="EMBL/GenBank/DDBJ databases">
        <title>Nocardioides sp. nov., isolated from Soil of Cynanchum wilfordii Hemsley rhizosphere.</title>
        <authorList>
            <person name="Lee J.-S."/>
            <person name="Suh M.K."/>
            <person name="Kim J.-S."/>
        </authorList>
    </citation>
    <scope>NUCLEOTIDE SEQUENCE</scope>
    <source>
        <strain evidence="11">KCTC 19275</strain>
    </source>
</reference>
<keyword evidence="3 8" id="KW-0813">Transport</keyword>
<dbReference type="NCBIfam" id="TIGR01216">
    <property type="entry name" value="ATP_synt_epsi"/>
    <property type="match status" value="1"/>
</dbReference>
<evidence type="ECO:0000256" key="1">
    <source>
        <dbReference type="ARBA" id="ARBA00004202"/>
    </source>
</evidence>
<comment type="subcellular location">
    <subcellularLocation>
        <location evidence="1 8">Cell membrane</location>
        <topology evidence="1 8">Peripheral membrane protein</topology>
    </subcellularLocation>
</comment>
<keyword evidence="5 8" id="KW-0472">Membrane</keyword>
<comment type="subunit">
    <text evidence="8 9">F-type ATPases have 2 components, CF(1) - the catalytic core - and CF(0) - the membrane proton channel. CF(1) has five subunits: alpha(3), beta(3), gamma(1), delta(1), epsilon(1). CF(0) has three main subunits: a, b and c.</text>
</comment>
<dbReference type="GO" id="GO:0045259">
    <property type="term" value="C:proton-transporting ATP synthase complex"/>
    <property type="evidence" value="ECO:0007669"/>
    <property type="project" value="UniProtKB-KW"/>
</dbReference>
<dbReference type="NCBIfam" id="NF009977">
    <property type="entry name" value="PRK13442.1"/>
    <property type="match status" value="1"/>
</dbReference>
<dbReference type="GO" id="GO:0005524">
    <property type="term" value="F:ATP binding"/>
    <property type="evidence" value="ECO:0007669"/>
    <property type="project" value="UniProtKB-UniRule"/>
</dbReference>
<dbReference type="CDD" id="cd12152">
    <property type="entry name" value="F1-ATPase_delta"/>
    <property type="match status" value="1"/>
</dbReference>
<dbReference type="GO" id="GO:0046933">
    <property type="term" value="F:proton-transporting ATP synthase activity, rotational mechanism"/>
    <property type="evidence" value="ECO:0007669"/>
    <property type="project" value="UniProtKB-UniRule"/>
</dbReference>
<evidence type="ECO:0000313" key="12">
    <source>
        <dbReference type="Proteomes" id="UP000640489"/>
    </source>
</evidence>
<accession>A0A930VI70</accession>
<keyword evidence="6 8" id="KW-0139">CF(1)</keyword>
<evidence type="ECO:0000256" key="8">
    <source>
        <dbReference type="HAMAP-Rule" id="MF_00530"/>
    </source>
</evidence>
<dbReference type="HAMAP" id="MF_00530">
    <property type="entry name" value="ATP_synth_epsil_bac"/>
    <property type="match status" value="1"/>
</dbReference>
<comment type="function">
    <text evidence="8">Produces ATP from ADP in the presence of a proton gradient across the membrane.</text>
</comment>
<dbReference type="RefSeq" id="WP_194708163.1">
    <property type="nucleotide sequence ID" value="NZ_JADKPN010000012.1"/>
</dbReference>
<dbReference type="Gene3D" id="2.60.15.10">
    <property type="entry name" value="F0F1 ATP synthase delta/epsilon subunit, N-terminal"/>
    <property type="match status" value="1"/>
</dbReference>
<dbReference type="InterPro" id="IPR020546">
    <property type="entry name" value="ATP_synth_F1_dsu/esu_N"/>
</dbReference>
<evidence type="ECO:0000313" key="11">
    <source>
        <dbReference type="EMBL" id="MBF4764977.1"/>
    </source>
</evidence>
<evidence type="ECO:0000256" key="7">
    <source>
        <dbReference type="ARBA" id="ARBA00023310"/>
    </source>
</evidence>
<dbReference type="GO" id="GO:0005886">
    <property type="term" value="C:plasma membrane"/>
    <property type="evidence" value="ECO:0007669"/>
    <property type="project" value="UniProtKB-SubCell"/>
</dbReference>
<evidence type="ECO:0000256" key="3">
    <source>
        <dbReference type="ARBA" id="ARBA00022448"/>
    </source>
</evidence>
<gene>
    <name evidence="8" type="primary">atpC</name>
    <name evidence="11" type="ORF">ISU07_17735</name>
</gene>